<accession>A0A2V0PHF2</accession>
<feature type="compositionally biased region" description="Gly residues" evidence="8">
    <location>
        <begin position="1123"/>
        <end position="1133"/>
    </location>
</feature>
<evidence type="ECO:0000256" key="7">
    <source>
        <dbReference type="PIRNR" id="PIRNR037677"/>
    </source>
</evidence>
<keyword evidence="5 7" id="KW-0238">DNA-binding</keyword>
<feature type="compositionally biased region" description="Low complexity" evidence="8">
    <location>
        <begin position="88"/>
        <end position="108"/>
    </location>
</feature>
<dbReference type="OrthoDB" id="10252754at2759"/>
<comment type="similarity">
    <text evidence="1">Belongs to the DNA mismatch repair MutS family. MSH3 subfamily.</text>
</comment>
<dbReference type="AlphaFoldDB" id="A0A2V0PHF2"/>
<evidence type="ECO:0000313" key="10">
    <source>
        <dbReference type="EMBL" id="GBF99186.1"/>
    </source>
</evidence>
<evidence type="ECO:0000259" key="9">
    <source>
        <dbReference type="PROSITE" id="PS00486"/>
    </source>
</evidence>
<dbReference type="FunCoup" id="A0A2V0PHF2">
    <property type="interactions" value="894"/>
</dbReference>
<dbReference type="InterPro" id="IPR007696">
    <property type="entry name" value="DNA_mismatch_repair_MutS_core"/>
</dbReference>
<dbReference type="Proteomes" id="UP000247498">
    <property type="component" value="Unassembled WGS sequence"/>
</dbReference>
<organism evidence="10 11">
    <name type="scientific">Raphidocelis subcapitata</name>
    <dbReference type="NCBI Taxonomy" id="307507"/>
    <lineage>
        <taxon>Eukaryota</taxon>
        <taxon>Viridiplantae</taxon>
        <taxon>Chlorophyta</taxon>
        <taxon>core chlorophytes</taxon>
        <taxon>Chlorophyceae</taxon>
        <taxon>CS clade</taxon>
        <taxon>Sphaeropleales</taxon>
        <taxon>Selenastraceae</taxon>
        <taxon>Raphidocelis</taxon>
    </lineage>
</organism>
<comment type="caution">
    <text evidence="10">The sequence shown here is derived from an EMBL/GenBank/DDBJ whole genome shotgun (WGS) entry which is preliminary data.</text>
</comment>
<dbReference type="GO" id="GO:0140664">
    <property type="term" value="F:ATP-dependent DNA damage sensor activity"/>
    <property type="evidence" value="ECO:0007669"/>
    <property type="project" value="InterPro"/>
</dbReference>
<feature type="region of interest" description="Disordered" evidence="8">
    <location>
        <begin position="88"/>
        <end position="154"/>
    </location>
</feature>
<dbReference type="InterPro" id="IPR027417">
    <property type="entry name" value="P-loop_NTPase"/>
</dbReference>
<dbReference type="Pfam" id="PF01624">
    <property type="entry name" value="MutS_I"/>
    <property type="match status" value="1"/>
</dbReference>
<evidence type="ECO:0000256" key="5">
    <source>
        <dbReference type="ARBA" id="ARBA00023125"/>
    </source>
</evidence>
<feature type="compositionally biased region" description="Low complexity" evidence="8">
    <location>
        <begin position="1035"/>
        <end position="1044"/>
    </location>
</feature>
<protein>
    <recommendedName>
        <fullName evidence="7">DNA mismatch repair protein</fullName>
    </recommendedName>
</protein>
<evidence type="ECO:0000256" key="3">
    <source>
        <dbReference type="ARBA" id="ARBA00022763"/>
    </source>
</evidence>
<dbReference type="InParanoid" id="A0A2V0PHF2"/>
<feature type="region of interest" description="Disordered" evidence="8">
    <location>
        <begin position="1030"/>
        <end position="1050"/>
    </location>
</feature>
<dbReference type="Gene3D" id="1.10.1420.10">
    <property type="match status" value="2"/>
</dbReference>
<evidence type="ECO:0000313" key="11">
    <source>
        <dbReference type="Proteomes" id="UP000247498"/>
    </source>
</evidence>
<dbReference type="SMART" id="SM00534">
    <property type="entry name" value="MUTSac"/>
    <property type="match status" value="1"/>
</dbReference>
<comment type="function">
    <text evidence="7">Component of the post-replicative DNA mismatch repair system (MMR).</text>
</comment>
<dbReference type="InterPro" id="IPR017261">
    <property type="entry name" value="DNA_mismatch_repair_MutS/MSH"/>
</dbReference>
<dbReference type="GO" id="GO:0006298">
    <property type="term" value="P:mismatch repair"/>
    <property type="evidence" value="ECO:0007669"/>
    <property type="project" value="InterPro"/>
</dbReference>
<feature type="compositionally biased region" description="Low complexity" evidence="8">
    <location>
        <begin position="134"/>
        <end position="154"/>
    </location>
</feature>
<dbReference type="PANTHER" id="PTHR11361:SF122">
    <property type="entry name" value="DNA MISMATCH REPAIR PROTEIN MSH3"/>
    <property type="match status" value="1"/>
</dbReference>
<keyword evidence="6 7" id="KW-0234">DNA repair</keyword>
<dbReference type="InterPro" id="IPR045076">
    <property type="entry name" value="MutS"/>
</dbReference>
<keyword evidence="4 7" id="KW-0067">ATP-binding</keyword>
<dbReference type="Pfam" id="PF00488">
    <property type="entry name" value="MutS_V"/>
    <property type="match status" value="1"/>
</dbReference>
<dbReference type="SMART" id="SM00533">
    <property type="entry name" value="MUTSd"/>
    <property type="match status" value="1"/>
</dbReference>
<keyword evidence="2 7" id="KW-0547">Nucleotide-binding</keyword>
<dbReference type="Pfam" id="PF05192">
    <property type="entry name" value="MutS_III"/>
    <property type="match status" value="1"/>
</dbReference>
<dbReference type="GO" id="GO:0005524">
    <property type="term" value="F:ATP binding"/>
    <property type="evidence" value="ECO:0007669"/>
    <property type="project" value="UniProtKB-UniRule"/>
</dbReference>
<dbReference type="EMBL" id="BDRX01000148">
    <property type="protein sequence ID" value="GBF99186.1"/>
    <property type="molecule type" value="Genomic_DNA"/>
</dbReference>
<sequence length="1176" mass="118490">MAPKRKAAGGPTQQRTIASFFAPSAAKRKAPDAGGDGPAAPQAEAAAAAAVAAAAKDAPGRAASGAPLPAKRRTIAAGTAAAAAAADSPPAPAAAGAPSPDAAAAAIPGRDQRRHARAQAKLVGAPGAASLAEPGARAPAGGRSAAGAGPSARPKYTPLEEQVVALKRQHPDAVLAVEVGYKFRFFGEDAEVAARVLNIVSYPDHNFLVCSIPVPRLPVHVRRLVNAGYKVGVVRQTESAALKAIATSGRSAPFDRRLTALYTAATLDAGERAERIGEEDAMAESQGLDALMPRAGGGGSYLLVLAEDGGGAGGGGGGAADAAADAEGCAAPRVGLVAVDASSGDVVVGEASSGGLVQSGLEAVLLALAPAEVVALEPLSAGTARLLERFAGKAGGGAGGAGAGGGGGEGRARVSRLVRLAGSDYLSQGALERLSAFYAEEGGSGGDGGGGGGSGGSDGGDGGDASASLQLVLALPPLVLRALSAGVEYLKPFGLAGALRDATVFRPLSTAAGLELSSNALQQLELLTTVEGGHRGSLLHLLDRTTTGMGARLLRRWVAAPLADRGRIVERLDAVEELSTSQCAVLASLPAELRRLPDLERAFMRCAHGTASPAEAVAALGALRQLPERLGLRVSEGGDAAAAEAAASSAGVTSTLLARLLGEAIAPAATGAAAAALDLLHTSAARANDYGALFASRERFSEVFERAEAVAAAEAHLHGLLPQLARAAGVPVGRLRYASIQNQGDWLIELPAERTNAPSGWEKVCATKKVTRWHPPEVKAGMRALAVAVEQHASACRAAWQSFLQEFAARHHAVCRRAVSAVAHLDALASLAAAAATPGWVRPQVDPPGAPPRLEISRGRHPTLDAALPAGAVPNDVDLHAARARCAVVTGPNMAGKSVWMRMTAVLAVMVHVGSFVPADAARVGVLDRILTRMGAADDLSTGRSTFAEEMANAAEMLTRATPRSLVLLDELGRGTATRDGIAVAAATLDHLVSVRRCLTLFSTHYRELWRGATANDSVRVWHMGYTEVREEGDSSGSRSQAGAGSSGGGGEQPRLVFLYRLEPGGASHSFGLNVARLAGLPAAVVMRAAEVAEQLEREAQGGDGGRPGSDQAGAEQPDAPGPGAGRGGGDGAGDASLLAACRAALSALRGAASSGDDSGLLQVQAAAHTALARAP</sequence>
<dbReference type="GO" id="GO:0030983">
    <property type="term" value="F:mismatched DNA binding"/>
    <property type="evidence" value="ECO:0007669"/>
    <property type="project" value="UniProtKB-UniRule"/>
</dbReference>
<evidence type="ECO:0000256" key="8">
    <source>
        <dbReference type="SAM" id="MobiDB-lite"/>
    </source>
</evidence>
<dbReference type="PIRSF" id="PIRSF037677">
    <property type="entry name" value="DNA_mis_repair_Msh6"/>
    <property type="match status" value="1"/>
</dbReference>
<keyword evidence="11" id="KW-1185">Reference proteome</keyword>
<name>A0A2V0PHF2_9CHLO</name>
<dbReference type="InterPro" id="IPR016151">
    <property type="entry name" value="DNA_mismatch_repair_MutS_N"/>
</dbReference>
<dbReference type="Gene3D" id="3.30.420.110">
    <property type="entry name" value="MutS, connector domain"/>
    <property type="match status" value="1"/>
</dbReference>
<proteinExistence type="inferred from homology"/>
<dbReference type="SUPFAM" id="SSF55271">
    <property type="entry name" value="DNA repair protein MutS, domain I"/>
    <property type="match status" value="1"/>
</dbReference>
<dbReference type="SUPFAM" id="SSF52540">
    <property type="entry name" value="P-loop containing nucleoside triphosphate hydrolases"/>
    <property type="match status" value="1"/>
</dbReference>
<dbReference type="STRING" id="307507.A0A2V0PHF2"/>
<keyword evidence="3 7" id="KW-0227">DNA damage</keyword>
<evidence type="ECO:0000256" key="6">
    <source>
        <dbReference type="ARBA" id="ARBA00023204"/>
    </source>
</evidence>
<dbReference type="InterPro" id="IPR036187">
    <property type="entry name" value="DNA_mismatch_repair_MutS_sf"/>
</dbReference>
<evidence type="ECO:0000256" key="2">
    <source>
        <dbReference type="ARBA" id="ARBA00022741"/>
    </source>
</evidence>
<feature type="region of interest" description="Disordered" evidence="8">
    <location>
        <begin position="1098"/>
        <end position="1133"/>
    </location>
</feature>
<dbReference type="SUPFAM" id="SSF48334">
    <property type="entry name" value="DNA repair protein MutS, domain III"/>
    <property type="match status" value="1"/>
</dbReference>
<dbReference type="Gene3D" id="3.40.1170.10">
    <property type="entry name" value="DNA repair protein MutS, domain I"/>
    <property type="match status" value="1"/>
</dbReference>
<dbReference type="InterPro" id="IPR007695">
    <property type="entry name" value="DNA_mismatch_repair_MutS-lik_N"/>
</dbReference>
<dbReference type="PANTHER" id="PTHR11361">
    <property type="entry name" value="DNA MISMATCH REPAIR PROTEIN MUTS FAMILY MEMBER"/>
    <property type="match status" value="1"/>
</dbReference>
<gene>
    <name evidence="10" type="ORF">Rsub_11631</name>
</gene>
<dbReference type="GO" id="GO:0005634">
    <property type="term" value="C:nucleus"/>
    <property type="evidence" value="ECO:0007669"/>
    <property type="project" value="TreeGrafter"/>
</dbReference>
<dbReference type="InterPro" id="IPR036678">
    <property type="entry name" value="MutS_con_dom_sf"/>
</dbReference>
<feature type="domain" description="DNA mismatch repair proteins mutS family" evidence="9">
    <location>
        <begin position="965"/>
        <end position="981"/>
    </location>
</feature>
<dbReference type="PROSITE" id="PS00486">
    <property type="entry name" value="DNA_MISMATCH_REPAIR_2"/>
    <property type="match status" value="1"/>
</dbReference>
<dbReference type="GO" id="GO:0006312">
    <property type="term" value="P:mitotic recombination"/>
    <property type="evidence" value="ECO:0007669"/>
    <property type="project" value="TreeGrafter"/>
</dbReference>
<feature type="region of interest" description="Disordered" evidence="8">
    <location>
        <begin position="1"/>
        <end position="43"/>
    </location>
</feature>
<dbReference type="Gene3D" id="3.40.50.300">
    <property type="entry name" value="P-loop containing nucleotide triphosphate hydrolases"/>
    <property type="match status" value="1"/>
</dbReference>
<reference evidence="10 11" key="1">
    <citation type="journal article" date="2018" name="Sci. Rep.">
        <title>Raphidocelis subcapitata (=Pseudokirchneriella subcapitata) provides an insight into genome evolution and environmental adaptations in the Sphaeropleales.</title>
        <authorList>
            <person name="Suzuki S."/>
            <person name="Yamaguchi H."/>
            <person name="Nakajima N."/>
            <person name="Kawachi M."/>
        </authorList>
    </citation>
    <scope>NUCLEOTIDE SEQUENCE [LARGE SCALE GENOMIC DNA]</scope>
    <source>
        <strain evidence="10 11">NIES-35</strain>
    </source>
</reference>
<dbReference type="InterPro" id="IPR000432">
    <property type="entry name" value="DNA_mismatch_repair_MutS_C"/>
</dbReference>
<dbReference type="FunFam" id="3.40.1170.10:FF:000004">
    <property type="entry name" value="DNA mismatch repair protein"/>
    <property type="match status" value="1"/>
</dbReference>
<evidence type="ECO:0000256" key="4">
    <source>
        <dbReference type="ARBA" id="ARBA00022840"/>
    </source>
</evidence>
<evidence type="ECO:0000256" key="1">
    <source>
        <dbReference type="ARBA" id="ARBA00007094"/>
    </source>
</evidence>